<sequence length="55" mass="6078">MYRSYTEDSAGIHRGNIRGLAVALPVSVWAPVKLWCCPGYIPAFDGLPRFIPVES</sequence>
<comment type="caution">
    <text evidence="1">The sequence shown here is derived from an EMBL/GenBank/DDBJ whole genome shotgun (WGS) entry which is preliminary data.</text>
</comment>
<proteinExistence type="predicted"/>
<protein>
    <submittedName>
        <fullName evidence="1">Uncharacterized protein</fullName>
    </submittedName>
</protein>
<accession>A0A9D4M2H8</accession>
<organism evidence="1 2">
    <name type="scientific">Dreissena polymorpha</name>
    <name type="common">Zebra mussel</name>
    <name type="synonym">Mytilus polymorpha</name>
    <dbReference type="NCBI Taxonomy" id="45954"/>
    <lineage>
        <taxon>Eukaryota</taxon>
        <taxon>Metazoa</taxon>
        <taxon>Spiralia</taxon>
        <taxon>Lophotrochozoa</taxon>
        <taxon>Mollusca</taxon>
        <taxon>Bivalvia</taxon>
        <taxon>Autobranchia</taxon>
        <taxon>Heteroconchia</taxon>
        <taxon>Euheterodonta</taxon>
        <taxon>Imparidentia</taxon>
        <taxon>Neoheterodontei</taxon>
        <taxon>Myida</taxon>
        <taxon>Dreissenoidea</taxon>
        <taxon>Dreissenidae</taxon>
        <taxon>Dreissena</taxon>
    </lineage>
</organism>
<dbReference type="EMBL" id="JAIWYP010000002">
    <property type="protein sequence ID" value="KAH3867251.1"/>
    <property type="molecule type" value="Genomic_DNA"/>
</dbReference>
<dbReference type="Proteomes" id="UP000828390">
    <property type="component" value="Unassembled WGS sequence"/>
</dbReference>
<evidence type="ECO:0000313" key="1">
    <source>
        <dbReference type="EMBL" id="KAH3867251.1"/>
    </source>
</evidence>
<reference evidence="1" key="1">
    <citation type="journal article" date="2019" name="bioRxiv">
        <title>The Genome of the Zebra Mussel, Dreissena polymorpha: A Resource for Invasive Species Research.</title>
        <authorList>
            <person name="McCartney M.A."/>
            <person name="Auch B."/>
            <person name="Kono T."/>
            <person name="Mallez S."/>
            <person name="Zhang Y."/>
            <person name="Obille A."/>
            <person name="Becker A."/>
            <person name="Abrahante J.E."/>
            <person name="Garbe J."/>
            <person name="Badalamenti J.P."/>
            <person name="Herman A."/>
            <person name="Mangelson H."/>
            <person name="Liachko I."/>
            <person name="Sullivan S."/>
            <person name="Sone E.D."/>
            <person name="Koren S."/>
            <person name="Silverstein K.A.T."/>
            <person name="Beckman K.B."/>
            <person name="Gohl D.M."/>
        </authorList>
    </citation>
    <scope>NUCLEOTIDE SEQUENCE</scope>
    <source>
        <strain evidence="1">Duluth1</strain>
        <tissue evidence="1">Whole animal</tissue>
    </source>
</reference>
<gene>
    <name evidence="1" type="ORF">DPMN_030377</name>
</gene>
<dbReference type="AlphaFoldDB" id="A0A9D4M2H8"/>
<reference evidence="1" key="2">
    <citation type="submission" date="2020-11" db="EMBL/GenBank/DDBJ databases">
        <authorList>
            <person name="McCartney M.A."/>
            <person name="Auch B."/>
            <person name="Kono T."/>
            <person name="Mallez S."/>
            <person name="Becker A."/>
            <person name="Gohl D.M."/>
            <person name="Silverstein K.A.T."/>
            <person name="Koren S."/>
            <person name="Bechman K.B."/>
            <person name="Herman A."/>
            <person name="Abrahante J.E."/>
            <person name="Garbe J."/>
        </authorList>
    </citation>
    <scope>NUCLEOTIDE SEQUENCE</scope>
    <source>
        <strain evidence="1">Duluth1</strain>
        <tissue evidence="1">Whole animal</tissue>
    </source>
</reference>
<keyword evidence="2" id="KW-1185">Reference proteome</keyword>
<evidence type="ECO:0000313" key="2">
    <source>
        <dbReference type="Proteomes" id="UP000828390"/>
    </source>
</evidence>
<name>A0A9D4M2H8_DREPO</name>